<protein>
    <submittedName>
        <fullName evidence="1">Uncharacterized protein</fullName>
    </submittedName>
</protein>
<accession>W9Z920</accession>
<proteinExistence type="predicted"/>
<dbReference type="EMBL" id="JH659453">
    <property type="protein sequence ID" value="EXK24763.1"/>
    <property type="molecule type" value="Genomic_DNA"/>
</dbReference>
<organism evidence="1">
    <name type="scientific">Fusarium oxysporum f. sp. melonis 26406</name>
    <dbReference type="NCBI Taxonomy" id="1089452"/>
    <lineage>
        <taxon>Eukaryota</taxon>
        <taxon>Fungi</taxon>
        <taxon>Dikarya</taxon>
        <taxon>Ascomycota</taxon>
        <taxon>Pezizomycotina</taxon>
        <taxon>Sordariomycetes</taxon>
        <taxon>Hypocreomycetidae</taxon>
        <taxon>Hypocreales</taxon>
        <taxon>Nectriaceae</taxon>
        <taxon>Fusarium</taxon>
        <taxon>Fusarium oxysporum species complex</taxon>
    </lineage>
</organism>
<sequence length="191" mass="21314">MRKRLTSRILPLDLDLNRRLNVVAPVNAKEPIISGRAASGVVDGVRQFSNTTSLSILDQDAVPLNAQLQSVSNAISQGPIQQENISAAKCSYLSSKRPRRDSQDERDDGMAQIWAILAKIKERDTRMEALENDDRCLKESIKELVARLALLETRKGEDRRVGSQTMEKTAELVNIDLGHSRIVLTYTFVSI</sequence>
<gene>
    <name evidence="1" type="ORF">FOMG_18530</name>
</gene>
<reference evidence="1" key="1">
    <citation type="submission" date="2012-04" db="EMBL/GenBank/DDBJ databases">
        <title>The Genome Sequence of Fusarium oxysporum melonis.</title>
        <authorList>
            <consortium name="The Broad Institute Genome Sequencing Platform"/>
            <person name="Ma L.-J."/>
            <person name="Gale L.R."/>
            <person name="Schwartz D.C."/>
            <person name="Zhou S."/>
            <person name="Corby-Kistler H."/>
            <person name="Young S.K."/>
            <person name="Zeng Q."/>
            <person name="Gargeya S."/>
            <person name="Fitzgerald M."/>
            <person name="Haas B."/>
            <person name="Abouelleil A."/>
            <person name="Alvarado L."/>
            <person name="Arachchi H.M."/>
            <person name="Berlin A."/>
            <person name="Brown A."/>
            <person name="Chapman S.B."/>
            <person name="Chen Z."/>
            <person name="Dunbar C."/>
            <person name="Freedman E."/>
            <person name="Gearin G."/>
            <person name="Goldberg J."/>
            <person name="Griggs A."/>
            <person name="Gujja S."/>
            <person name="Heiman D."/>
            <person name="Howarth C."/>
            <person name="Larson L."/>
            <person name="Lui A."/>
            <person name="MacDonald P.J.P."/>
            <person name="Montmayeur A."/>
            <person name="Murphy C."/>
            <person name="Neiman D."/>
            <person name="Pearson M."/>
            <person name="Priest M."/>
            <person name="Roberts A."/>
            <person name="Saif S."/>
            <person name="Shea T."/>
            <person name="Shenoy N."/>
            <person name="Sisk P."/>
            <person name="Stolte C."/>
            <person name="Sykes S."/>
            <person name="Wortman J."/>
            <person name="Nusbaum C."/>
            <person name="Birren B."/>
        </authorList>
    </citation>
    <scope>NUCLEOTIDE SEQUENCE</scope>
    <source>
        <strain evidence="1">26406</strain>
    </source>
</reference>
<dbReference type="HOGENOM" id="CLU_1421469_0_0_1"/>
<name>W9Z920_FUSOX</name>
<dbReference type="VEuPathDB" id="FungiDB:FOMG_18530"/>
<dbReference type="Proteomes" id="UP000030703">
    <property type="component" value="Unassembled WGS sequence"/>
</dbReference>
<evidence type="ECO:0000313" key="1">
    <source>
        <dbReference type="EMBL" id="EXK24763.1"/>
    </source>
</evidence>
<reference evidence="1" key="2">
    <citation type="submission" date="2012-05" db="EMBL/GenBank/DDBJ databases">
        <title>Annotation of the Genome Sequence of Fusarium oxysporum f. sp. melonis 26406.</title>
        <authorList>
            <consortium name="The Broad Institute Genomics Platform"/>
            <person name="Ma L.-J."/>
            <person name="Corby-Kistler H."/>
            <person name="Broz K."/>
            <person name="Gale L.R."/>
            <person name="Jonkers W."/>
            <person name="O'Donnell K."/>
            <person name="Ploetz R."/>
            <person name="Steinberg C."/>
            <person name="Schwartz D.C."/>
            <person name="VanEtten H."/>
            <person name="Zhou S."/>
            <person name="Young S.K."/>
            <person name="Zeng Q."/>
            <person name="Gargeya S."/>
            <person name="Fitzgerald M."/>
            <person name="Abouelleil A."/>
            <person name="Alvarado L."/>
            <person name="Chapman S.B."/>
            <person name="Gainer-Dewar J."/>
            <person name="Goldberg J."/>
            <person name="Griggs A."/>
            <person name="Gujja S."/>
            <person name="Hansen M."/>
            <person name="Howarth C."/>
            <person name="Imamovic A."/>
            <person name="Ireland A."/>
            <person name="Larimer J."/>
            <person name="McCowan C."/>
            <person name="Murphy C."/>
            <person name="Pearson M."/>
            <person name="Poon T.W."/>
            <person name="Priest M."/>
            <person name="Roberts A."/>
            <person name="Saif S."/>
            <person name="Shea T."/>
            <person name="Sykes S."/>
            <person name="Wortman J."/>
            <person name="Nusbaum C."/>
            <person name="Birren B."/>
        </authorList>
    </citation>
    <scope>NUCLEOTIDE SEQUENCE</scope>
    <source>
        <strain evidence="1">26406</strain>
    </source>
</reference>
<dbReference type="AlphaFoldDB" id="W9Z920"/>